<feature type="transmembrane region" description="Helical" evidence="10">
    <location>
        <begin position="507"/>
        <end position="525"/>
    </location>
</feature>
<evidence type="ECO:0000256" key="2">
    <source>
        <dbReference type="ARBA" id="ARBA00004653"/>
    </source>
</evidence>
<gene>
    <name evidence="11" type="ORF">E5676_scaffold134G001280</name>
</gene>
<dbReference type="InterPro" id="IPR004240">
    <property type="entry name" value="EMP70"/>
</dbReference>
<keyword evidence="5 10" id="KW-0732">Signal</keyword>
<keyword evidence="4 10" id="KW-0812">Transmembrane</keyword>
<evidence type="ECO:0000256" key="8">
    <source>
        <dbReference type="ARBA" id="ARBA00023034"/>
    </source>
</evidence>
<keyword evidence="6" id="KW-0967">Endosome</keyword>
<evidence type="ECO:0000256" key="4">
    <source>
        <dbReference type="ARBA" id="ARBA00022692"/>
    </source>
</evidence>
<protein>
    <recommendedName>
        <fullName evidence="10">Transmembrane 9 superfamily member</fullName>
    </recommendedName>
</protein>
<feature type="transmembrane region" description="Helical" evidence="10">
    <location>
        <begin position="358"/>
        <end position="384"/>
    </location>
</feature>
<feature type="transmembrane region" description="Helical" evidence="10">
    <location>
        <begin position="616"/>
        <end position="645"/>
    </location>
</feature>
<proteinExistence type="inferred from homology"/>
<feature type="signal peptide" evidence="10">
    <location>
        <begin position="1"/>
        <end position="27"/>
    </location>
</feature>
<feature type="transmembrane region" description="Helical" evidence="10">
    <location>
        <begin position="427"/>
        <end position="449"/>
    </location>
</feature>
<dbReference type="PANTHER" id="PTHR10766:SF110">
    <property type="entry name" value="TRANSMEMBRANE 9 SUPERFAMILY MEMBER 8-RELATED"/>
    <property type="match status" value="1"/>
</dbReference>
<comment type="caution">
    <text evidence="11">The sequence shown here is derived from an EMBL/GenBank/DDBJ whole genome shotgun (WGS) entry which is preliminary data.</text>
</comment>
<feature type="transmembrane region" description="Helical" evidence="10">
    <location>
        <begin position="461"/>
        <end position="486"/>
    </location>
</feature>
<dbReference type="Proteomes" id="UP000321947">
    <property type="component" value="Unassembled WGS sequence"/>
</dbReference>
<evidence type="ECO:0000256" key="6">
    <source>
        <dbReference type="ARBA" id="ARBA00022753"/>
    </source>
</evidence>
<reference evidence="11 12" key="1">
    <citation type="submission" date="2019-08" db="EMBL/GenBank/DDBJ databases">
        <title>Draft genome sequences of two oriental melons (Cucumis melo L. var makuwa).</title>
        <authorList>
            <person name="Kwon S.-Y."/>
        </authorList>
    </citation>
    <scope>NUCLEOTIDE SEQUENCE [LARGE SCALE GENOMIC DNA]</scope>
    <source>
        <strain evidence="12">cv. Chang Bougi</strain>
        <tissue evidence="11">Leaf</tissue>
    </source>
</reference>
<feature type="transmembrane region" description="Helical" evidence="10">
    <location>
        <begin position="586"/>
        <end position="604"/>
    </location>
</feature>
<comment type="subcellular location">
    <subcellularLocation>
        <location evidence="1">Endosome membrane</location>
        <topology evidence="1">Multi-pass membrane protein</topology>
    </subcellularLocation>
    <subcellularLocation>
        <location evidence="2">Golgi apparatus membrane</location>
        <topology evidence="2">Multi-pass membrane protein</topology>
    </subcellularLocation>
</comment>
<evidence type="ECO:0000256" key="7">
    <source>
        <dbReference type="ARBA" id="ARBA00022989"/>
    </source>
</evidence>
<keyword evidence="9 10" id="KW-0472">Membrane</keyword>
<dbReference type="GO" id="GO:0000139">
    <property type="term" value="C:Golgi membrane"/>
    <property type="evidence" value="ECO:0007669"/>
    <property type="project" value="UniProtKB-SubCell"/>
</dbReference>
<evidence type="ECO:0000313" key="11">
    <source>
        <dbReference type="EMBL" id="TYK20011.1"/>
    </source>
</evidence>
<evidence type="ECO:0000256" key="9">
    <source>
        <dbReference type="ARBA" id="ARBA00023136"/>
    </source>
</evidence>
<feature type="transmembrane region" description="Helical" evidence="10">
    <location>
        <begin position="545"/>
        <end position="574"/>
    </location>
</feature>
<evidence type="ECO:0000256" key="5">
    <source>
        <dbReference type="ARBA" id="ARBA00022729"/>
    </source>
</evidence>
<sequence>MASRISLPVQTLTIALSFLLLFHSVHCFNLFGIRPVDFKKGDDLKVKVKGLTSTKTQLPVSYYSLPFCRPEKIEDDAENLGEILLGDRSENSPYVAKMLEHQLCNIVCRIELDGKGAEELKEKIEDEYMVHMILDNLPLVHPIRIFEHDSPLAFQLGFHMGLKGNKLNTSSTTTYYSPSSIIMIYNQILLELWDLRLSHSEFLYVYDFVLPLLYDSFVPSSIKHEYNGKWKERNTRLSTCDPIRKIVVMNSDGPQMVEEGKEIIFTYDIEFQESDVDWPSRWDAYLATRDDQMHWFSILNGLESILVISGILAVIVWRIYHDIFNFNDLETQDRAQKVTGWKLIHGDVFRPPCNSDLLCVHVGTGVQILGMILGTMLLAILGLLSPCSRGDLITTMLLLWIFMSLCAGYVSARLYKMFNGTDWKKIAFKTAVTFPSVIYVIFTVLNSLLRAQKSSVVVPSWAMFVLLLLWIGISAPLVFVGSYVGFKKETIEKPAKTNSLHRQIPRQSWYMNPISIVLIGGILPFSTVVVELSFSLTATWLNQFYWFFGFHLLVFIILTVTCAEISIMLCYLQLCREDYRWWWRSYITSGSVAVYLFLYSISYFSKSLEITKLISVLLYIGYMLVASYAFFVLTGTIGFFACFWFTRVIYSSVKFD</sequence>
<comment type="similarity">
    <text evidence="3 10">Belongs to the nonaspanin (TM9SF) (TC 9.A.2) family.</text>
</comment>
<keyword evidence="8" id="KW-0333">Golgi apparatus</keyword>
<feature type="transmembrane region" description="Helical" evidence="10">
    <location>
        <begin position="295"/>
        <end position="317"/>
    </location>
</feature>
<evidence type="ECO:0000313" key="12">
    <source>
        <dbReference type="Proteomes" id="UP000321947"/>
    </source>
</evidence>
<dbReference type="PANTHER" id="PTHR10766">
    <property type="entry name" value="TRANSMEMBRANE 9 SUPERFAMILY PROTEIN"/>
    <property type="match status" value="1"/>
</dbReference>
<feature type="chain" id="PRO_5022996655" description="Transmembrane 9 superfamily member" evidence="10">
    <location>
        <begin position="28"/>
        <end position="656"/>
    </location>
</feature>
<organism evidence="11 12">
    <name type="scientific">Cucumis melo var. makuwa</name>
    <name type="common">Oriental melon</name>
    <dbReference type="NCBI Taxonomy" id="1194695"/>
    <lineage>
        <taxon>Eukaryota</taxon>
        <taxon>Viridiplantae</taxon>
        <taxon>Streptophyta</taxon>
        <taxon>Embryophyta</taxon>
        <taxon>Tracheophyta</taxon>
        <taxon>Spermatophyta</taxon>
        <taxon>Magnoliopsida</taxon>
        <taxon>eudicotyledons</taxon>
        <taxon>Gunneridae</taxon>
        <taxon>Pentapetalae</taxon>
        <taxon>rosids</taxon>
        <taxon>fabids</taxon>
        <taxon>Cucurbitales</taxon>
        <taxon>Cucurbitaceae</taxon>
        <taxon>Benincaseae</taxon>
        <taxon>Cucumis</taxon>
    </lineage>
</organism>
<accession>A0A5D3D8W8</accession>
<dbReference type="Pfam" id="PF02990">
    <property type="entry name" value="EMP70"/>
    <property type="match status" value="1"/>
</dbReference>
<name>A0A5D3D8W8_CUCMM</name>
<evidence type="ECO:0000256" key="1">
    <source>
        <dbReference type="ARBA" id="ARBA00004337"/>
    </source>
</evidence>
<dbReference type="AlphaFoldDB" id="A0A5D3D8W8"/>
<dbReference type="GO" id="GO:0072657">
    <property type="term" value="P:protein localization to membrane"/>
    <property type="evidence" value="ECO:0007669"/>
    <property type="project" value="TreeGrafter"/>
</dbReference>
<evidence type="ECO:0000256" key="3">
    <source>
        <dbReference type="ARBA" id="ARBA00005227"/>
    </source>
</evidence>
<evidence type="ECO:0000256" key="10">
    <source>
        <dbReference type="RuleBase" id="RU363079"/>
    </source>
</evidence>
<dbReference type="EMBL" id="SSTD01006426">
    <property type="protein sequence ID" value="TYK20011.1"/>
    <property type="molecule type" value="Genomic_DNA"/>
</dbReference>
<dbReference type="GO" id="GO:0010008">
    <property type="term" value="C:endosome membrane"/>
    <property type="evidence" value="ECO:0007669"/>
    <property type="project" value="UniProtKB-SubCell"/>
</dbReference>
<feature type="transmembrane region" description="Helical" evidence="10">
    <location>
        <begin position="396"/>
        <end position="415"/>
    </location>
</feature>
<keyword evidence="7 10" id="KW-1133">Transmembrane helix</keyword>